<organism evidence="2 3">
    <name type="scientific">Rhodocollybia butyracea</name>
    <dbReference type="NCBI Taxonomy" id="206335"/>
    <lineage>
        <taxon>Eukaryota</taxon>
        <taxon>Fungi</taxon>
        <taxon>Dikarya</taxon>
        <taxon>Basidiomycota</taxon>
        <taxon>Agaricomycotina</taxon>
        <taxon>Agaricomycetes</taxon>
        <taxon>Agaricomycetidae</taxon>
        <taxon>Agaricales</taxon>
        <taxon>Marasmiineae</taxon>
        <taxon>Omphalotaceae</taxon>
        <taxon>Rhodocollybia</taxon>
    </lineage>
</organism>
<feature type="region of interest" description="Disordered" evidence="1">
    <location>
        <begin position="372"/>
        <end position="395"/>
    </location>
</feature>
<sequence length="536" mass="60100">MASNVEKLCRIVSCLGGPSYSPNELEWATQITAGNTLINWIVTQLPSDIDIDDDCSLRAALLRIALEDEEVKMLQQCGAPTSNLKADLSNYVSPSRQSSRTALVENSTYAIEKQVSLLQHRLRQTKAVSHQLQKTAHVINAELERVQGGIDAKQEELELLSMRADSTISNNCSKYSELFKFLEENLKPDSSVAFLTECLDDRTQIIQRVSNQLACIDTWKARLPSTKNLDLEVLRLENALGMGESAASLVLSAEEVAYNQHLKVLINTLEAVDGDDGEIYDILQEVRIEGFSHHPPDIGKELELAWNRDQYTILKGYASVLEEASSQFYQTVCSLENLHTVLAEQDTIIQKTLATLRDLQQELDAIEQDLAGATAKSHQRTPHDSFPNADSDSEIEESQLKGLLKRLQGFRPSDSSPLVLLDQNDVLSELELLKRREESLNVREEQWCSSIPMALNSLMSMQEPALTATYSHSAMNTSPPYQLSPSVAILQREAKVKSEVLSSQVQRLQKDILILDDNRTHRKLKAFVERWNLLSK</sequence>
<dbReference type="AlphaFoldDB" id="A0A9P5Q2Q8"/>
<dbReference type="Proteomes" id="UP000772434">
    <property type="component" value="Unassembled WGS sequence"/>
</dbReference>
<accession>A0A9P5Q2Q8</accession>
<dbReference type="EMBL" id="JADNRY010000017">
    <property type="protein sequence ID" value="KAF9073537.1"/>
    <property type="molecule type" value="Genomic_DNA"/>
</dbReference>
<comment type="caution">
    <text evidence="2">The sequence shown here is derived from an EMBL/GenBank/DDBJ whole genome shotgun (WGS) entry which is preliminary data.</text>
</comment>
<keyword evidence="3" id="KW-1185">Reference proteome</keyword>
<reference evidence="2" key="1">
    <citation type="submission" date="2020-11" db="EMBL/GenBank/DDBJ databases">
        <authorList>
            <consortium name="DOE Joint Genome Institute"/>
            <person name="Ahrendt S."/>
            <person name="Riley R."/>
            <person name="Andreopoulos W."/>
            <person name="Labutti K."/>
            <person name="Pangilinan J."/>
            <person name="Ruiz-Duenas F.J."/>
            <person name="Barrasa J.M."/>
            <person name="Sanchez-Garcia M."/>
            <person name="Camarero S."/>
            <person name="Miyauchi S."/>
            <person name="Serrano A."/>
            <person name="Linde D."/>
            <person name="Babiker R."/>
            <person name="Drula E."/>
            <person name="Ayuso-Fernandez I."/>
            <person name="Pacheco R."/>
            <person name="Padilla G."/>
            <person name="Ferreira P."/>
            <person name="Barriuso J."/>
            <person name="Kellner H."/>
            <person name="Castanera R."/>
            <person name="Alfaro M."/>
            <person name="Ramirez L."/>
            <person name="Pisabarro A.G."/>
            <person name="Kuo A."/>
            <person name="Tritt A."/>
            <person name="Lipzen A."/>
            <person name="He G."/>
            <person name="Yan M."/>
            <person name="Ng V."/>
            <person name="Cullen D."/>
            <person name="Martin F."/>
            <person name="Rosso M.-N."/>
            <person name="Henrissat B."/>
            <person name="Hibbett D."/>
            <person name="Martinez A.T."/>
            <person name="Grigoriev I.V."/>
        </authorList>
    </citation>
    <scope>NUCLEOTIDE SEQUENCE</scope>
    <source>
        <strain evidence="2">AH 40177</strain>
    </source>
</reference>
<evidence type="ECO:0000313" key="3">
    <source>
        <dbReference type="Proteomes" id="UP000772434"/>
    </source>
</evidence>
<proteinExistence type="predicted"/>
<protein>
    <submittedName>
        <fullName evidence="2">Uncharacterized protein</fullName>
    </submittedName>
</protein>
<evidence type="ECO:0000256" key="1">
    <source>
        <dbReference type="SAM" id="MobiDB-lite"/>
    </source>
</evidence>
<gene>
    <name evidence="2" type="ORF">BDP27DRAFT_1318446</name>
</gene>
<name>A0A9P5Q2Q8_9AGAR</name>
<dbReference type="OrthoDB" id="2754287at2759"/>
<evidence type="ECO:0000313" key="2">
    <source>
        <dbReference type="EMBL" id="KAF9073537.1"/>
    </source>
</evidence>